<keyword evidence="5" id="KW-1185">Reference proteome</keyword>
<dbReference type="Proteomes" id="UP000054302">
    <property type="component" value="Unassembled WGS sequence"/>
</dbReference>
<evidence type="ECO:0000256" key="1">
    <source>
        <dbReference type="SAM" id="MobiDB-lite"/>
    </source>
</evidence>
<dbReference type="HOGENOM" id="CLU_019095_1_1_1"/>
<dbReference type="EMBL" id="KN847520">
    <property type="protein sequence ID" value="KIV97307.1"/>
    <property type="molecule type" value="Genomic_DNA"/>
</dbReference>
<reference evidence="4 5" key="1">
    <citation type="submission" date="2015-01" db="EMBL/GenBank/DDBJ databases">
        <title>The Genome Sequence of Exophiala mesophila CBS40295.</title>
        <authorList>
            <consortium name="The Broad Institute Genomics Platform"/>
            <person name="Cuomo C."/>
            <person name="de Hoog S."/>
            <person name="Gorbushina A."/>
            <person name="Stielow B."/>
            <person name="Teixiera M."/>
            <person name="Abouelleil A."/>
            <person name="Chapman S.B."/>
            <person name="Priest M."/>
            <person name="Young S.K."/>
            <person name="Wortman J."/>
            <person name="Nusbaum C."/>
            <person name="Birren B."/>
        </authorList>
    </citation>
    <scope>NUCLEOTIDE SEQUENCE [LARGE SCALE GENOMIC DNA]</scope>
    <source>
        <strain evidence="4 5">CBS 40295</strain>
    </source>
</reference>
<feature type="signal peptide" evidence="2">
    <location>
        <begin position="1"/>
        <end position="23"/>
    </location>
</feature>
<dbReference type="InterPro" id="IPR055915">
    <property type="entry name" value="DUF7492"/>
</dbReference>
<feature type="domain" description="DUF7492" evidence="3">
    <location>
        <begin position="22"/>
        <end position="285"/>
    </location>
</feature>
<feature type="chain" id="PRO_5002237907" description="DUF7492 domain-containing protein" evidence="2">
    <location>
        <begin position="24"/>
        <end position="483"/>
    </location>
</feature>
<evidence type="ECO:0000313" key="5">
    <source>
        <dbReference type="Proteomes" id="UP000054302"/>
    </source>
</evidence>
<organism evidence="4 5">
    <name type="scientific">Exophiala mesophila</name>
    <name type="common">Black yeast-like fungus</name>
    <dbReference type="NCBI Taxonomy" id="212818"/>
    <lineage>
        <taxon>Eukaryota</taxon>
        <taxon>Fungi</taxon>
        <taxon>Dikarya</taxon>
        <taxon>Ascomycota</taxon>
        <taxon>Pezizomycotina</taxon>
        <taxon>Eurotiomycetes</taxon>
        <taxon>Chaetothyriomycetidae</taxon>
        <taxon>Chaetothyriales</taxon>
        <taxon>Herpotrichiellaceae</taxon>
        <taxon>Exophiala</taxon>
    </lineage>
</organism>
<evidence type="ECO:0000259" key="3">
    <source>
        <dbReference type="Pfam" id="PF24320"/>
    </source>
</evidence>
<dbReference type="GeneID" id="27318914"/>
<sequence>MRSQISFRGTLFGLLAIPRLALTHTWVEQMMVIAPNGTLVGQPGYPRGNVLRGTPAFGDPAMVNLIPPDGRPINVIEPSDLMCKVSQVSQSQTDGSPRLQAAPGAAVALRFQENGHVTLPDGQPGKPPNRGTVFVYGTSQPSRDDSFLAIHRQWTADGSGGDGRGVLLSTRNFDDGQCYQVNGGPLSHQRQTAFPHQFNQYMGNDLWCQQDILLPADIPVGQPYTLYWVWDWPTLPGTPGYPEGKQEIYTTCLDIDIVADSGVEVFNKAQGSSPGYVNQPLDQAAVKAQMDDIANPTAVTGPSIPFSASATGPVAGAASEASAFEATAVTTGDLDFLTVHTASSAGFGVETQTFSVLPIGETSAPQGNGNGGFAFGNGNRGSGNRGNQGPQVTPAPNNNQAGLLTVTEYDPVTETIYQTVYETRYTKRDAAPLVTPAPVVKARSPEAQPEEHSTAHSAFRLRARNPFIWLGWQQDSTATVSSS</sequence>
<feature type="compositionally biased region" description="Gly residues" evidence="1">
    <location>
        <begin position="368"/>
        <end position="386"/>
    </location>
</feature>
<feature type="region of interest" description="Disordered" evidence="1">
    <location>
        <begin position="367"/>
        <end position="398"/>
    </location>
</feature>
<dbReference type="RefSeq" id="XP_016228881.1">
    <property type="nucleotide sequence ID" value="XM_016365232.1"/>
</dbReference>
<dbReference type="AlphaFoldDB" id="A0A0D1ZRS6"/>
<evidence type="ECO:0000256" key="2">
    <source>
        <dbReference type="SAM" id="SignalP"/>
    </source>
</evidence>
<dbReference type="OMA" id="GNDLWCQ"/>
<protein>
    <recommendedName>
        <fullName evidence="3">DUF7492 domain-containing protein</fullName>
    </recommendedName>
</protein>
<evidence type="ECO:0000313" key="4">
    <source>
        <dbReference type="EMBL" id="KIV97307.1"/>
    </source>
</evidence>
<dbReference type="VEuPathDB" id="FungiDB:PV10_01069"/>
<gene>
    <name evidence="4" type="ORF">PV10_01069</name>
</gene>
<dbReference type="OrthoDB" id="64281at2759"/>
<accession>A0A0D1ZRS6</accession>
<keyword evidence="2" id="KW-0732">Signal</keyword>
<name>A0A0D1ZRS6_EXOME</name>
<proteinExistence type="predicted"/>
<dbReference type="Pfam" id="PF24320">
    <property type="entry name" value="DUF7492"/>
    <property type="match status" value="1"/>
</dbReference>